<evidence type="ECO:0000256" key="5">
    <source>
        <dbReference type="ARBA" id="ARBA00022525"/>
    </source>
</evidence>
<dbReference type="Proteomes" id="UP000472267">
    <property type="component" value="Chromosome 14"/>
</dbReference>
<dbReference type="InterPro" id="IPR002035">
    <property type="entry name" value="VWF_A"/>
</dbReference>
<dbReference type="SMART" id="SM00020">
    <property type="entry name" value="Tryp_SPc"/>
    <property type="match status" value="1"/>
</dbReference>
<reference evidence="23" key="2">
    <citation type="submission" date="2025-08" db="UniProtKB">
        <authorList>
            <consortium name="Ensembl"/>
        </authorList>
    </citation>
    <scope>IDENTIFICATION</scope>
</reference>
<keyword evidence="9 19" id="KW-0732">Signal</keyword>
<keyword evidence="12" id="KW-0720">Serine protease</keyword>
<dbReference type="AlphaFoldDB" id="A0A672ITJ5"/>
<dbReference type="PROSITE" id="PS50234">
    <property type="entry name" value="VWFA"/>
    <property type="match status" value="1"/>
</dbReference>
<dbReference type="PIRSF" id="PIRSF001154">
    <property type="entry name" value="Compl_C2_B"/>
    <property type="match status" value="1"/>
</dbReference>
<evidence type="ECO:0000256" key="10">
    <source>
        <dbReference type="ARBA" id="ARBA00022737"/>
    </source>
</evidence>
<comment type="subcellular location">
    <subcellularLocation>
        <location evidence="3">Cell surface</location>
    </subcellularLocation>
    <subcellularLocation>
        <location evidence="4">Secreted</location>
    </subcellularLocation>
</comment>
<dbReference type="SMART" id="SM00032">
    <property type="entry name" value="CCP"/>
    <property type="match status" value="3"/>
</dbReference>
<dbReference type="InterPro" id="IPR035976">
    <property type="entry name" value="Sushi/SCR/CCP_sf"/>
</dbReference>
<evidence type="ECO:0000256" key="15">
    <source>
        <dbReference type="ARBA" id="ARBA00023180"/>
    </source>
</evidence>
<keyword evidence="24" id="KW-1185">Reference proteome</keyword>
<feature type="chain" id="PRO_5025495963" description="C3/C5 convertase" evidence="19">
    <location>
        <begin position="27"/>
        <end position="790"/>
    </location>
</feature>
<proteinExistence type="predicted"/>
<dbReference type="InterPro" id="IPR009003">
    <property type="entry name" value="Peptidase_S1_PA"/>
</dbReference>
<evidence type="ECO:0000256" key="16">
    <source>
        <dbReference type="ARBA" id="ARBA00029636"/>
    </source>
</evidence>
<keyword evidence="10" id="KW-0677">Repeat</keyword>
<evidence type="ECO:0000256" key="13">
    <source>
        <dbReference type="ARBA" id="ARBA00022859"/>
    </source>
</evidence>
<evidence type="ECO:0000256" key="1">
    <source>
        <dbReference type="ARBA" id="ARBA00001936"/>
    </source>
</evidence>
<keyword evidence="6" id="KW-0399">Innate immunity</keyword>
<gene>
    <name evidence="23" type="primary">si:ch1073-280e3.1</name>
</gene>
<reference evidence="23" key="3">
    <citation type="submission" date="2025-09" db="UniProtKB">
        <authorList>
            <consortium name="Ensembl"/>
        </authorList>
    </citation>
    <scope>IDENTIFICATION</scope>
</reference>
<dbReference type="OMA" id="YTKPWHV"/>
<evidence type="ECO:0000256" key="9">
    <source>
        <dbReference type="ARBA" id="ARBA00022729"/>
    </source>
</evidence>
<feature type="active site" description="Charge relay system" evidence="17">
    <location>
        <position position="717"/>
    </location>
</feature>
<dbReference type="Pfam" id="PF00089">
    <property type="entry name" value="Trypsin"/>
    <property type="match status" value="1"/>
</dbReference>
<dbReference type="GO" id="GO:0006508">
    <property type="term" value="P:proteolysis"/>
    <property type="evidence" value="ECO:0007669"/>
    <property type="project" value="UniProtKB-KW"/>
</dbReference>
<feature type="disulfide bond" evidence="18">
    <location>
        <begin position="144"/>
        <end position="171"/>
    </location>
</feature>
<dbReference type="PRINTS" id="PR00722">
    <property type="entry name" value="CHYMOTRYPSIN"/>
</dbReference>
<comment type="cofactor">
    <cofactor evidence="2">
        <name>Mg(2+)</name>
        <dbReference type="ChEBI" id="CHEBI:18420"/>
    </cofactor>
</comment>
<dbReference type="GO" id="GO:0009617">
    <property type="term" value="P:response to bacterium"/>
    <property type="evidence" value="ECO:0007669"/>
    <property type="project" value="TreeGrafter"/>
</dbReference>
<dbReference type="SUPFAM" id="SSF53300">
    <property type="entry name" value="vWA-like"/>
    <property type="match status" value="1"/>
</dbReference>
<evidence type="ECO:0000256" key="17">
    <source>
        <dbReference type="PIRSR" id="PIRSR001154-1"/>
    </source>
</evidence>
<organism evidence="23 24">
    <name type="scientific">Salarias fasciatus</name>
    <name type="common">Jewelled blenny</name>
    <name type="synonym">Blennius fasciatus</name>
    <dbReference type="NCBI Taxonomy" id="181472"/>
    <lineage>
        <taxon>Eukaryota</taxon>
        <taxon>Metazoa</taxon>
        <taxon>Chordata</taxon>
        <taxon>Craniata</taxon>
        <taxon>Vertebrata</taxon>
        <taxon>Euteleostomi</taxon>
        <taxon>Actinopterygii</taxon>
        <taxon>Neopterygii</taxon>
        <taxon>Teleostei</taxon>
        <taxon>Neoteleostei</taxon>
        <taxon>Acanthomorphata</taxon>
        <taxon>Ovalentaria</taxon>
        <taxon>Blenniimorphae</taxon>
        <taxon>Blenniiformes</taxon>
        <taxon>Blennioidei</taxon>
        <taxon>Blenniidae</taxon>
        <taxon>Salariinae</taxon>
        <taxon>Salarias</taxon>
    </lineage>
</organism>
<keyword evidence="15" id="KW-0325">Glycoprotein</keyword>
<protein>
    <recommendedName>
        <fullName evidence="16">C3/C5 convertase</fullName>
    </recommendedName>
</protein>
<evidence type="ECO:0000256" key="8">
    <source>
        <dbReference type="ARBA" id="ARBA00022670"/>
    </source>
</evidence>
<evidence type="ECO:0000256" key="6">
    <source>
        <dbReference type="ARBA" id="ARBA00022588"/>
    </source>
</evidence>
<dbReference type="PROSITE" id="PS50240">
    <property type="entry name" value="TRYPSIN_DOM"/>
    <property type="match status" value="1"/>
</dbReference>
<comment type="cofactor">
    <cofactor evidence="1">
        <name>Mn(2+)</name>
        <dbReference type="ChEBI" id="CHEBI:29035"/>
    </cofactor>
</comment>
<feature type="disulfide bond" evidence="18">
    <location>
        <begin position="204"/>
        <end position="231"/>
    </location>
</feature>
<dbReference type="InterPro" id="IPR036465">
    <property type="entry name" value="vWFA_dom_sf"/>
</dbReference>
<feature type="active site" description="Charge relay system" evidence="17">
    <location>
        <position position="598"/>
    </location>
</feature>
<dbReference type="Gene3D" id="3.40.50.410">
    <property type="entry name" value="von Willebrand factor, type A domain"/>
    <property type="match status" value="1"/>
</dbReference>
<dbReference type="Gene3D" id="2.40.10.10">
    <property type="entry name" value="Trypsin-like serine proteases"/>
    <property type="match status" value="2"/>
</dbReference>
<keyword evidence="13" id="KW-0391">Immunity</keyword>
<dbReference type="InterPro" id="IPR001254">
    <property type="entry name" value="Trypsin_dom"/>
</dbReference>
<evidence type="ECO:0000313" key="24">
    <source>
        <dbReference type="Proteomes" id="UP000472267"/>
    </source>
</evidence>
<dbReference type="InterPro" id="IPR018114">
    <property type="entry name" value="TRYPSIN_HIS"/>
</dbReference>
<dbReference type="GO" id="GO:0045087">
    <property type="term" value="P:innate immune response"/>
    <property type="evidence" value="ECO:0007669"/>
    <property type="project" value="UniProtKB-KW"/>
</dbReference>
<evidence type="ECO:0000256" key="7">
    <source>
        <dbReference type="ARBA" id="ARBA00022659"/>
    </source>
</evidence>
<dbReference type="CDD" id="cd00033">
    <property type="entry name" value="CCP"/>
    <property type="match status" value="3"/>
</dbReference>
<dbReference type="InterPro" id="IPR043504">
    <property type="entry name" value="Peptidase_S1_PA_chymotrypsin"/>
</dbReference>
<evidence type="ECO:0000256" key="18">
    <source>
        <dbReference type="PROSITE-ProRule" id="PRU00302"/>
    </source>
</evidence>
<evidence type="ECO:0000256" key="11">
    <source>
        <dbReference type="ARBA" id="ARBA00022801"/>
    </source>
</evidence>
<dbReference type="SMART" id="SM00327">
    <property type="entry name" value="VWA"/>
    <property type="match status" value="1"/>
</dbReference>
<dbReference type="PROSITE" id="PS00134">
    <property type="entry name" value="TRYPSIN_HIS"/>
    <property type="match status" value="1"/>
</dbReference>
<dbReference type="GO" id="GO:0070062">
    <property type="term" value="C:extracellular exosome"/>
    <property type="evidence" value="ECO:0007669"/>
    <property type="project" value="TreeGrafter"/>
</dbReference>
<accession>A0A672ITJ5</accession>
<evidence type="ECO:0000313" key="23">
    <source>
        <dbReference type="Ensembl" id="ENSSFAP00005044369.1"/>
    </source>
</evidence>
<dbReference type="FunCoup" id="A0A672ITJ5">
    <property type="interactions" value="5"/>
</dbReference>
<dbReference type="Ensembl" id="ENSSFAT00005045934.1">
    <property type="protein sequence ID" value="ENSSFAP00005044369.1"/>
    <property type="gene ID" value="ENSSFAG00005021833.1"/>
</dbReference>
<evidence type="ECO:0000256" key="14">
    <source>
        <dbReference type="ARBA" id="ARBA00023157"/>
    </source>
</evidence>
<sequence>DIYCRDLNMPVTLILWILLFFSVGEASLQDYDYTYEDGDYEDPQPLNCSVAESIKGGRVSFSQGGLQGSVLTYHCAPSQYPFPVSYRVCEASGDWSPMRLASGRLVSRATCKDVLCPAQLQLDHGEFWPRDQWFRVGMTQSFSCQEGFTLEGSAQRNCTLSGEWTGHTPVCSHHADDCNDPGIPPGAQRTAGHFHLGEKLTYWCQTGLDLLGSAERICLKNREWSGSTPRCQGPNTFDSPSSVAASIAGSFAGVMDVLSPDAKKKSEDESFGRAFRVADVGRMHVYILLDTSGSIKKDDFELSRNATAALIRKLDSYDVQMNFHVLSFASKTRDIVNITDTETSGNVDDVLWYLTEFDYRSHGRKTGTNLYEALYRVLEMMSIFKQNRHTNHFNETQNIIIIETDGYSNTGSKPLLALRQIRKLLGYNHTAQYHTHETMLDVYVFGVGENVNRAELDALASKKSDEQHFFVLKNFEVLGNVFNSIISDESVTMCGIAQESITEEERKEGVKANTEPWHVTLQSPEWGPEKKCRGSIVSQNWVLTAAHCFAKVSSGRVAKDVSIEYGDGSLKVNKVIMHPEYNTYALQHRNVSEFYDYDVALVQLKESIPLSRSARPICLPCTIPATRAMKKINSTCEEHRKELLGHQTTPAFFIHNKQERKATHIHLDNQRAACVEKARQTLDHPTDVTLNEYVTDRFLCSGGTAGYQDAVTCKGDSGGSLFLQKRLRYFQVGVVSWGITDTCAPKSGSKMYSNNRPPPDARDFHIDIFKIMPWLKQHLGQEIQFLPDIH</sequence>
<dbReference type="InterPro" id="IPR011360">
    <property type="entry name" value="Compl_C2_B"/>
</dbReference>
<evidence type="ECO:0000259" key="22">
    <source>
        <dbReference type="PROSITE" id="PS50923"/>
    </source>
</evidence>
<keyword evidence="7 18" id="KW-0768">Sushi</keyword>
<evidence type="ECO:0000256" key="3">
    <source>
        <dbReference type="ARBA" id="ARBA00004241"/>
    </source>
</evidence>
<feature type="domain" description="Sushi" evidence="22">
    <location>
        <begin position="114"/>
        <end position="173"/>
    </location>
</feature>
<keyword evidence="8" id="KW-0645">Protease</keyword>
<dbReference type="Gene3D" id="2.10.70.10">
    <property type="entry name" value="Complement Module, domain 1"/>
    <property type="match status" value="3"/>
</dbReference>
<evidence type="ECO:0000259" key="21">
    <source>
        <dbReference type="PROSITE" id="PS50240"/>
    </source>
</evidence>
<dbReference type="InterPro" id="IPR001314">
    <property type="entry name" value="Peptidase_S1A"/>
</dbReference>
<dbReference type="GO" id="GO:0004252">
    <property type="term" value="F:serine-type endopeptidase activity"/>
    <property type="evidence" value="ECO:0007669"/>
    <property type="project" value="InterPro"/>
</dbReference>
<dbReference type="InterPro" id="IPR000436">
    <property type="entry name" value="Sushi_SCR_CCP_dom"/>
</dbReference>
<name>A0A672ITJ5_SALFA</name>
<dbReference type="InParanoid" id="A0A672ITJ5"/>
<feature type="active site" description="Charge relay system" evidence="17">
    <location>
        <position position="547"/>
    </location>
</feature>
<dbReference type="PANTHER" id="PTHR46393">
    <property type="entry name" value="SUSHI DOMAIN-CONTAINING PROTEIN"/>
    <property type="match status" value="1"/>
</dbReference>
<evidence type="ECO:0000256" key="12">
    <source>
        <dbReference type="ARBA" id="ARBA00022825"/>
    </source>
</evidence>
<evidence type="ECO:0000259" key="20">
    <source>
        <dbReference type="PROSITE" id="PS50234"/>
    </source>
</evidence>
<dbReference type="Pfam" id="PF00084">
    <property type="entry name" value="Sushi"/>
    <property type="match status" value="2"/>
</dbReference>
<dbReference type="SUPFAM" id="SSF57535">
    <property type="entry name" value="Complement control module/SCR domain"/>
    <property type="match status" value="3"/>
</dbReference>
<dbReference type="PANTHER" id="PTHR46393:SF8">
    <property type="entry name" value="COMPLEMENT C2"/>
    <property type="match status" value="1"/>
</dbReference>
<keyword evidence="14 18" id="KW-1015">Disulfide bond</keyword>
<feature type="domain" description="Peptidase S1" evidence="21">
    <location>
        <begin position="485"/>
        <end position="780"/>
    </location>
</feature>
<dbReference type="SUPFAM" id="SSF50494">
    <property type="entry name" value="Trypsin-like serine proteases"/>
    <property type="match status" value="1"/>
</dbReference>
<evidence type="ECO:0000256" key="19">
    <source>
        <dbReference type="SAM" id="SignalP"/>
    </source>
</evidence>
<dbReference type="Pfam" id="PF00092">
    <property type="entry name" value="VWA"/>
    <property type="match status" value="1"/>
</dbReference>
<reference evidence="23" key="1">
    <citation type="submission" date="2019-06" db="EMBL/GenBank/DDBJ databases">
        <authorList>
            <consortium name="Wellcome Sanger Institute Data Sharing"/>
        </authorList>
    </citation>
    <scope>NUCLEOTIDE SEQUENCE [LARGE SCALE GENOMIC DNA]</scope>
</reference>
<feature type="domain" description="Sushi" evidence="22">
    <location>
        <begin position="176"/>
        <end position="233"/>
    </location>
</feature>
<dbReference type="CDD" id="cd00190">
    <property type="entry name" value="Tryp_SPc"/>
    <property type="match status" value="1"/>
</dbReference>
<comment type="caution">
    <text evidence="18">Lacks conserved residue(s) required for the propagation of feature annotation.</text>
</comment>
<evidence type="ECO:0000256" key="2">
    <source>
        <dbReference type="ARBA" id="ARBA00001946"/>
    </source>
</evidence>
<keyword evidence="5" id="KW-0964">Secreted</keyword>
<feature type="signal peptide" evidence="19">
    <location>
        <begin position="1"/>
        <end position="26"/>
    </location>
</feature>
<feature type="domain" description="VWFA" evidence="20">
    <location>
        <begin position="284"/>
        <end position="485"/>
    </location>
</feature>
<dbReference type="PROSITE" id="PS50923">
    <property type="entry name" value="SUSHI"/>
    <property type="match status" value="2"/>
</dbReference>
<dbReference type="GO" id="GO:0009986">
    <property type="term" value="C:cell surface"/>
    <property type="evidence" value="ECO:0007669"/>
    <property type="project" value="UniProtKB-SubCell"/>
</dbReference>
<dbReference type="GO" id="GO:0006956">
    <property type="term" value="P:complement activation"/>
    <property type="evidence" value="ECO:0007669"/>
    <property type="project" value="InterPro"/>
</dbReference>
<keyword evidence="11" id="KW-0378">Hydrolase</keyword>
<evidence type="ECO:0000256" key="4">
    <source>
        <dbReference type="ARBA" id="ARBA00004613"/>
    </source>
</evidence>